<dbReference type="GO" id="GO:0009007">
    <property type="term" value="F:site-specific DNA-methyltransferase (adenine-specific) activity"/>
    <property type="evidence" value="ECO:0007669"/>
    <property type="project" value="UniProtKB-EC"/>
</dbReference>
<dbReference type="InterPro" id="IPR012327">
    <property type="entry name" value="MeTrfase_D12"/>
</dbReference>
<dbReference type="Gene3D" id="3.40.50.150">
    <property type="entry name" value="Vaccinia Virus protein VP39"/>
    <property type="match status" value="1"/>
</dbReference>
<keyword evidence="8" id="KW-1185">Reference proteome</keyword>
<dbReference type="GO" id="GO:0043565">
    <property type="term" value="F:sequence-specific DNA binding"/>
    <property type="evidence" value="ECO:0007669"/>
    <property type="project" value="TreeGrafter"/>
</dbReference>
<name>A0AA46TDP6_9VIRU</name>
<dbReference type="EMBL" id="OP413839">
    <property type="protein sequence ID" value="UYL64936.1"/>
    <property type="molecule type" value="Genomic_DNA"/>
</dbReference>
<dbReference type="PRINTS" id="PR00505">
    <property type="entry name" value="D12N6MTFRASE"/>
</dbReference>
<keyword evidence="4" id="KW-0808">Transferase</keyword>
<dbReference type="SUPFAM" id="SSF53335">
    <property type="entry name" value="S-adenosyl-L-methionine-dependent methyltransferases"/>
    <property type="match status" value="1"/>
</dbReference>
<dbReference type="InterPro" id="IPR023095">
    <property type="entry name" value="Ade_MeTrfase_dom_2"/>
</dbReference>
<comment type="catalytic activity">
    <reaction evidence="6">
        <text>a 2'-deoxyadenosine in DNA + S-adenosyl-L-methionine = an N(6)-methyl-2'-deoxyadenosine in DNA + S-adenosyl-L-homocysteine + H(+)</text>
        <dbReference type="Rhea" id="RHEA:15197"/>
        <dbReference type="Rhea" id="RHEA-COMP:12418"/>
        <dbReference type="Rhea" id="RHEA-COMP:12419"/>
        <dbReference type="ChEBI" id="CHEBI:15378"/>
        <dbReference type="ChEBI" id="CHEBI:57856"/>
        <dbReference type="ChEBI" id="CHEBI:59789"/>
        <dbReference type="ChEBI" id="CHEBI:90615"/>
        <dbReference type="ChEBI" id="CHEBI:90616"/>
        <dbReference type="EC" id="2.1.1.72"/>
    </reaction>
</comment>
<dbReference type="EC" id="2.1.1.72" evidence="2"/>
<accession>A0AA46TDP6</accession>
<proteinExistence type="inferred from homology"/>
<dbReference type="GO" id="GO:1904047">
    <property type="term" value="F:S-adenosyl-L-methionine binding"/>
    <property type="evidence" value="ECO:0007669"/>
    <property type="project" value="TreeGrafter"/>
</dbReference>
<comment type="similarity">
    <text evidence="1">Belongs to the N(4)/N(6)-methyltransferase family.</text>
</comment>
<keyword evidence="5" id="KW-0949">S-adenosyl-L-methionine</keyword>
<reference evidence="7 8" key="1">
    <citation type="submission" date="2022-09" db="EMBL/GenBank/DDBJ databases">
        <title>Evolutionary Diversification of Methanotrophic Ca. Methanophagales (ANME-1) and Their Expansive Virome.</title>
        <authorList>
            <person name="Laso-Perez R."/>
            <person name="Wu F."/>
            <person name="Cremiere A."/>
            <person name="Speth D.R."/>
            <person name="Magyar J.S."/>
            <person name="Krupovic M."/>
            <person name="Orphan V.J."/>
        </authorList>
    </citation>
    <scope>NUCLEOTIDE SEQUENCE [LARGE SCALE GENOMIC DNA]</scope>
    <source>
        <strain evidence="7">PBV082</strain>
    </source>
</reference>
<dbReference type="PANTHER" id="PTHR30481:SF4">
    <property type="entry name" value="SITE-SPECIFIC DNA-METHYLTRANSFERASE (ADENINE-SPECIFIC)"/>
    <property type="match status" value="1"/>
</dbReference>
<evidence type="ECO:0000256" key="6">
    <source>
        <dbReference type="ARBA" id="ARBA00047942"/>
    </source>
</evidence>
<dbReference type="Gene3D" id="1.10.1020.10">
    <property type="entry name" value="Adenine-specific Methyltransferase, Domain 2"/>
    <property type="match status" value="1"/>
</dbReference>
<evidence type="ECO:0000256" key="2">
    <source>
        <dbReference type="ARBA" id="ARBA00011900"/>
    </source>
</evidence>
<organism evidence="7 8">
    <name type="scientific">Methanophagales virus PBV082</name>
    <dbReference type="NCBI Taxonomy" id="3071307"/>
    <lineage>
        <taxon>Viruses</taxon>
        <taxon>Viruses incertae sedis</taxon>
        <taxon>Itzamnaviridae</taxon>
        <taxon>Pletoitzamnavirus</taxon>
        <taxon>Pletoitzamnavirus pescaderoense</taxon>
    </lineage>
</organism>
<dbReference type="GO" id="GO:0032259">
    <property type="term" value="P:methylation"/>
    <property type="evidence" value="ECO:0007669"/>
    <property type="project" value="UniProtKB-KW"/>
</dbReference>
<protein>
    <recommendedName>
        <fullName evidence="2">site-specific DNA-methyltransferase (adenine-specific)</fullName>
        <ecNumber evidence="2">2.1.1.72</ecNumber>
    </recommendedName>
</protein>
<dbReference type="InterPro" id="IPR029063">
    <property type="entry name" value="SAM-dependent_MTases_sf"/>
</dbReference>
<dbReference type="PANTHER" id="PTHR30481">
    <property type="entry name" value="DNA ADENINE METHYLASE"/>
    <property type="match status" value="1"/>
</dbReference>
<dbReference type="GO" id="GO:0009307">
    <property type="term" value="P:DNA restriction-modification system"/>
    <property type="evidence" value="ECO:0007669"/>
    <property type="project" value="InterPro"/>
</dbReference>
<evidence type="ECO:0000313" key="7">
    <source>
        <dbReference type="EMBL" id="UYL64936.1"/>
    </source>
</evidence>
<evidence type="ECO:0000313" key="8">
    <source>
        <dbReference type="Proteomes" id="UP001156272"/>
    </source>
</evidence>
<keyword evidence="3" id="KW-0489">Methyltransferase</keyword>
<dbReference type="Pfam" id="PF02086">
    <property type="entry name" value="MethyltransfD12"/>
    <property type="match status" value="1"/>
</dbReference>
<evidence type="ECO:0000256" key="3">
    <source>
        <dbReference type="ARBA" id="ARBA00022603"/>
    </source>
</evidence>
<evidence type="ECO:0000256" key="1">
    <source>
        <dbReference type="ARBA" id="ARBA00006594"/>
    </source>
</evidence>
<evidence type="ECO:0000256" key="4">
    <source>
        <dbReference type="ARBA" id="ARBA00022679"/>
    </source>
</evidence>
<dbReference type="Proteomes" id="UP001156272">
    <property type="component" value="Segment"/>
</dbReference>
<evidence type="ECO:0000256" key="5">
    <source>
        <dbReference type="ARBA" id="ARBA00022691"/>
    </source>
</evidence>
<dbReference type="GO" id="GO:0006298">
    <property type="term" value="P:mismatch repair"/>
    <property type="evidence" value="ECO:0007669"/>
    <property type="project" value="TreeGrafter"/>
</dbReference>
<sequence length="291" mass="34770">MWFGGKGNLVKKLLQYVPPHDAYLEPFFGGGSLFFAKRPSRIEVINDIDRDLMNFYSVLRDEEKFARFYRLAYLTPYSRCEYKRALEKFKRKEWRDDVERAYLFFVIARMSFSGNFGGSWSYAITEVRKEMSGSVSKYLSAIDMLPEVHERLRYAQIECDDWLSVWQRYIPLWKERKFRVFAYLDPPYVSFTRREGEYRHEFTAREYVKLIDVIKDEMDVQIMLSGYPSRIHERLEECGWRRVCWNVACWAVGKTHEAGLVGEGITEEKGQRRTECIWMNYSVEGRQTKLL</sequence>
<gene>
    <name evidence="7" type="ORF">EJNHJLOP_00047</name>
</gene>